<keyword evidence="1" id="KW-0472">Membrane</keyword>
<feature type="transmembrane region" description="Helical" evidence="1">
    <location>
        <begin position="37"/>
        <end position="54"/>
    </location>
</feature>
<evidence type="ECO:0000313" key="2">
    <source>
        <dbReference type="EMBL" id="CAB4151423.1"/>
    </source>
</evidence>
<accession>A0A6J5N2B5</accession>
<feature type="transmembrane region" description="Helical" evidence="1">
    <location>
        <begin position="12"/>
        <end position="31"/>
    </location>
</feature>
<name>A0A6J5N2B5_9CAUD</name>
<reference evidence="2" key="1">
    <citation type="submission" date="2020-04" db="EMBL/GenBank/DDBJ databases">
        <authorList>
            <person name="Chiriac C."/>
            <person name="Salcher M."/>
            <person name="Ghai R."/>
            <person name="Kavagutti S V."/>
        </authorList>
    </citation>
    <scope>NUCLEOTIDE SEQUENCE</scope>
</reference>
<keyword evidence="1" id="KW-0812">Transmembrane</keyword>
<organism evidence="2">
    <name type="scientific">uncultured Caudovirales phage</name>
    <dbReference type="NCBI Taxonomy" id="2100421"/>
    <lineage>
        <taxon>Viruses</taxon>
        <taxon>Duplodnaviria</taxon>
        <taxon>Heunggongvirae</taxon>
        <taxon>Uroviricota</taxon>
        <taxon>Caudoviricetes</taxon>
        <taxon>Peduoviridae</taxon>
        <taxon>Maltschvirus</taxon>
        <taxon>Maltschvirus maltsch</taxon>
    </lineage>
</organism>
<sequence>MKFKVTQEQKSAFASYVRAAAATVLTVVVAGETSPKALWAAVVAAFLPPVVRWLNPNDTAFGRK</sequence>
<dbReference type="EMBL" id="LR796566">
    <property type="protein sequence ID" value="CAB4151423.1"/>
    <property type="molecule type" value="Genomic_DNA"/>
</dbReference>
<protein>
    <submittedName>
        <fullName evidence="2">Uncharacterized protein</fullName>
    </submittedName>
</protein>
<evidence type="ECO:0000256" key="1">
    <source>
        <dbReference type="SAM" id="Phobius"/>
    </source>
</evidence>
<keyword evidence="1" id="KW-1133">Transmembrane helix</keyword>
<proteinExistence type="predicted"/>
<gene>
    <name evidence="2" type="ORF">UFOVP587_16</name>
</gene>